<name>A0A9D4I2V0_DREPO</name>
<gene>
    <name evidence="1" type="ORF">DPMN_048377</name>
    <name evidence="2" type="ORF">DPMN_048379</name>
</gene>
<reference evidence="1" key="2">
    <citation type="submission" date="2020-11" db="EMBL/GenBank/DDBJ databases">
        <authorList>
            <person name="McCartney M.A."/>
            <person name="Auch B."/>
            <person name="Kono T."/>
            <person name="Mallez S."/>
            <person name="Becker A."/>
            <person name="Gohl D.M."/>
            <person name="Silverstein K.A.T."/>
            <person name="Koren S."/>
            <person name="Bechman K.B."/>
            <person name="Herman A."/>
            <person name="Abrahante J.E."/>
            <person name="Garbe J."/>
        </authorList>
    </citation>
    <scope>NUCLEOTIDE SEQUENCE</scope>
    <source>
        <strain evidence="1">Duluth1</strain>
        <tissue evidence="1">Whole animal</tissue>
    </source>
</reference>
<evidence type="ECO:0000313" key="3">
    <source>
        <dbReference type="Proteomes" id="UP000828390"/>
    </source>
</evidence>
<proteinExistence type="predicted"/>
<protein>
    <submittedName>
        <fullName evidence="1">Uncharacterized protein</fullName>
    </submittedName>
</protein>
<dbReference type="AlphaFoldDB" id="A0A9D4I2V0"/>
<dbReference type="EMBL" id="JAIWYP010000011">
    <property type="protein sequence ID" value="KAH3741652.1"/>
    <property type="molecule type" value="Genomic_DNA"/>
</dbReference>
<comment type="caution">
    <text evidence="1">The sequence shown here is derived from an EMBL/GenBank/DDBJ whole genome shotgun (WGS) entry which is preliminary data.</text>
</comment>
<dbReference type="Proteomes" id="UP000828390">
    <property type="component" value="Unassembled WGS sequence"/>
</dbReference>
<organism evidence="1 3">
    <name type="scientific">Dreissena polymorpha</name>
    <name type="common">Zebra mussel</name>
    <name type="synonym">Mytilus polymorpha</name>
    <dbReference type="NCBI Taxonomy" id="45954"/>
    <lineage>
        <taxon>Eukaryota</taxon>
        <taxon>Metazoa</taxon>
        <taxon>Spiralia</taxon>
        <taxon>Lophotrochozoa</taxon>
        <taxon>Mollusca</taxon>
        <taxon>Bivalvia</taxon>
        <taxon>Autobranchia</taxon>
        <taxon>Heteroconchia</taxon>
        <taxon>Euheterodonta</taxon>
        <taxon>Imparidentia</taxon>
        <taxon>Neoheterodontei</taxon>
        <taxon>Myida</taxon>
        <taxon>Dreissenoidea</taxon>
        <taxon>Dreissenidae</taxon>
        <taxon>Dreissena</taxon>
    </lineage>
</organism>
<dbReference type="EMBL" id="JAIWYP010000011">
    <property type="protein sequence ID" value="KAH3741654.1"/>
    <property type="molecule type" value="Genomic_DNA"/>
</dbReference>
<evidence type="ECO:0000313" key="2">
    <source>
        <dbReference type="EMBL" id="KAH3741654.1"/>
    </source>
</evidence>
<sequence>MNCHGVITRLRRLWTSIKSIRSPNKYRFYTSLVVSILLYDSEALSLRLDTQRRIQAFEHKCLRRLLRNMQHMLAHTSP</sequence>
<keyword evidence="3" id="KW-1185">Reference proteome</keyword>
<reference evidence="1" key="1">
    <citation type="journal article" date="2019" name="bioRxiv">
        <title>The Genome of the Zebra Mussel, Dreissena polymorpha: A Resource for Invasive Species Research.</title>
        <authorList>
            <person name="McCartney M.A."/>
            <person name="Auch B."/>
            <person name="Kono T."/>
            <person name="Mallez S."/>
            <person name="Zhang Y."/>
            <person name="Obille A."/>
            <person name="Becker A."/>
            <person name="Abrahante J.E."/>
            <person name="Garbe J."/>
            <person name="Badalamenti J.P."/>
            <person name="Herman A."/>
            <person name="Mangelson H."/>
            <person name="Liachko I."/>
            <person name="Sullivan S."/>
            <person name="Sone E.D."/>
            <person name="Koren S."/>
            <person name="Silverstein K.A.T."/>
            <person name="Beckman K.B."/>
            <person name="Gohl D.M."/>
        </authorList>
    </citation>
    <scope>NUCLEOTIDE SEQUENCE</scope>
    <source>
        <strain evidence="1">Duluth1</strain>
        <tissue evidence="1">Whole animal</tissue>
    </source>
</reference>
<evidence type="ECO:0000313" key="1">
    <source>
        <dbReference type="EMBL" id="KAH3741652.1"/>
    </source>
</evidence>
<accession>A0A9D4I2V0</accession>